<reference evidence="3" key="1">
    <citation type="journal article" date="2018" name="BMC Genomics">
        <title>The complete and fully assembled genome sequence of Aeromonas salmonicida subsp. pectinolytica and its comparative analysis with other Aeromonas species: investigation of the mobilome in environmental and pathogenic strains.</title>
        <authorList>
            <person name="Pfeiffer F."/>
            <person name="Zamora-Lagos M.A."/>
            <person name="Blettinger M."/>
            <person name="Yeroslaviz A."/>
            <person name="Dahl A."/>
            <person name="Gruber S."/>
            <person name="Habermann B.H."/>
        </authorList>
    </citation>
    <scope>NUCLEOTIDE SEQUENCE [LARGE SCALE GENOMIC DNA]</scope>
    <source>
        <strain evidence="3">34mel</strain>
    </source>
</reference>
<organism evidence="2 3">
    <name type="scientific">Aeromonas salmonicida subsp. pectinolytica 34mel</name>
    <dbReference type="NCBI Taxonomy" id="1324960"/>
    <lineage>
        <taxon>Bacteria</taxon>
        <taxon>Pseudomonadati</taxon>
        <taxon>Pseudomonadota</taxon>
        <taxon>Gammaproteobacteria</taxon>
        <taxon>Aeromonadales</taxon>
        <taxon>Aeromonadaceae</taxon>
        <taxon>Aeromonas</taxon>
    </lineage>
</organism>
<dbReference type="Proteomes" id="UP000222916">
    <property type="component" value="Chromosome"/>
</dbReference>
<keyword evidence="1" id="KW-0472">Membrane</keyword>
<dbReference type="EMBL" id="CP022426">
    <property type="protein sequence ID" value="ATP08405.1"/>
    <property type="molecule type" value="Genomic_DNA"/>
</dbReference>
<gene>
    <name evidence="2" type="ORF">Asalp_11850</name>
</gene>
<dbReference type="AlphaFoldDB" id="A0A2D1QDT5"/>
<accession>A0A2D1QDT5</accession>
<keyword evidence="1" id="KW-0812">Transmembrane</keyword>
<keyword evidence="1" id="KW-1133">Transmembrane helix</keyword>
<proteinExistence type="predicted"/>
<feature type="transmembrane region" description="Helical" evidence="1">
    <location>
        <begin position="12"/>
        <end position="32"/>
    </location>
</feature>
<protein>
    <submittedName>
        <fullName evidence="2">Uncharacterized protein</fullName>
    </submittedName>
</protein>
<evidence type="ECO:0000256" key="1">
    <source>
        <dbReference type="SAM" id="Phobius"/>
    </source>
</evidence>
<sequence length="37" mass="3881">MGTWSALASSARCMTGCLSLVVVQLATMINIVGMNYS</sequence>
<evidence type="ECO:0000313" key="3">
    <source>
        <dbReference type="Proteomes" id="UP000222916"/>
    </source>
</evidence>
<name>A0A2D1QDT5_AERSA</name>
<evidence type="ECO:0000313" key="2">
    <source>
        <dbReference type="EMBL" id="ATP08405.1"/>
    </source>
</evidence>